<organism evidence="1 2">
    <name type="scientific">Monilinia laxa</name>
    <name type="common">Brown rot fungus</name>
    <name type="synonym">Sclerotinia laxa</name>
    <dbReference type="NCBI Taxonomy" id="61186"/>
    <lineage>
        <taxon>Eukaryota</taxon>
        <taxon>Fungi</taxon>
        <taxon>Dikarya</taxon>
        <taxon>Ascomycota</taxon>
        <taxon>Pezizomycotina</taxon>
        <taxon>Leotiomycetes</taxon>
        <taxon>Helotiales</taxon>
        <taxon>Sclerotiniaceae</taxon>
        <taxon>Monilinia</taxon>
    </lineage>
</organism>
<gene>
    <name evidence="1" type="ORF">EYC80_007206</name>
</gene>
<evidence type="ECO:0000313" key="2">
    <source>
        <dbReference type="Proteomes" id="UP000326757"/>
    </source>
</evidence>
<keyword evidence="2" id="KW-1185">Reference proteome</keyword>
<dbReference type="EMBL" id="VIGI01000010">
    <property type="protein sequence ID" value="KAB8295302.1"/>
    <property type="molecule type" value="Genomic_DNA"/>
</dbReference>
<sequence length="70" mass="7925">MHAGIEQRPNFRLASPLLYFIYNANSTSTPTPHFFKYAMVIEGPFISSTCYVMLACLRVRGSSESSKLYI</sequence>
<accession>A0A5N6K0W4</accession>
<name>A0A5N6K0W4_MONLA</name>
<evidence type="ECO:0000313" key="1">
    <source>
        <dbReference type="EMBL" id="KAB8295302.1"/>
    </source>
</evidence>
<dbReference type="AlphaFoldDB" id="A0A5N6K0W4"/>
<proteinExistence type="predicted"/>
<dbReference type="Proteomes" id="UP000326757">
    <property type="component" value="Unassembled WGS sequence"/>
</dbReference>
<comment type="caution">
    <text evidence="1">The sequence shown here is derived from an EMBL/GenBank/DDBJ whole genome shotgun (WGS) entry which is preliminary data.</text>
</comment>
<protein>
    <submittedName>
        <fullName evidence="1">Uncharacterized protein</fullName>
    </submittedName>
</protein>
<reference evidence="1 2" key="1">
    <citation type="submission" date="2019-06" db="EMBL/GenBank/DDBJ databases">
        <title>Genome Sequence of the Brown Rot Fungal Pathogen Monilinia laxa.</title>
        <authorList>
            <person name="De Miccolis Angelini R.M."/>
            <person name="Landi L."/>
            <person name="Abate D."/>
            <person name="Pollastro S."/>
            <person name="Romanazzi G."/>
            <person name="Faretra F."/>
        </authorList>
    </citation>
    <scope>NUCLEOTIDE SEQUENCE [LARGE SCALE GENOMIC DNA]</scope>
    <source>
        <strain evidence="1 2">Mlax316</strain>
    </source>
</reference>